<reference evidence="11 12" key="1">
    <citation type="journal article" date="2018" name="Nat. Biotechnol.">
        <title>A standardized bacterial taxonomy based on genome phylogeny substantially revises the tree of life.</title>
        <authorList>
            <person name="Parks D.H."/>
            <person name="Chuvochina M."/>
            <person name="Waite D.W."/>
            <person name="Rinke C."/>
            <person name="Skarshewski A."/>
            <person name="Chaumeil P.A."/>
            <person name="Hugenholtz P."/>
        </authorList>
    </citation>
    <scope>NUCLEOTIDE SEQUENCE [LARGE SCALE GENOMIC DNA]</scope>
    <source>
        <strain evidence="11">UBA8781</strain>
    </source>
</reference>
<dbReference type="SMART" id="SM00382">
    <property type="entry name" value="AAA"/>
    <property type="match status" value="1"/>
</dbReference>
<dbReference type="AlphaFoldDB" id="A0A3D1JHE4"/>
<sequence length="444" mass="47725">MDTQLPDLTRFMTRLAHLNPVVVSGRVVQVIGLTVEVIGLNCQIGEVCEIHTGEARPLLAEVIGFRNDRLLLMPLGGLEGIKPDSTVIPVSKAFKAPVGHSLLGRVLDGLGQPIDGGGPLEAVEWASTNRPAPHPFRRPPVVDPLVTGVRVIDGMLTCGKGQRMGIFAGSGVGKSTLLGSIARNARSDVSVIALIGERGREVREFLERDLGEEGLRNSVVVVSTSDQPALVRLKAASVAMTIAEYFRDCGMDVTFMMDSVTRYAMAQREIGLSIGEPPASKGYTPSVFAMLPRLLERAGRSERGSITGFFTVLVEGDDFNEPICDAVRGILDGHIILSRTLAARNHYPAIDVLNSVSRVMPALVSKEHLGLAANARKHLATYEKARDLINIGAYVTGTDPNIDLAIQVMPNLTAFLQQGRDEVSSMEETLDFLRFANGVDGAEG</sequence>
<dbReference type="GO" id="GO:0005737">
    <property type="term" value="C:cytoplasm"/>
    <property type="evidence" value="ECO:0007669"/>
    <property type="project" value="UniProtKB-SubCell"/>
</dbReference>
<dbReference type="STRING" id="229919.GCA_001050195_02715"/>
<comment type="catalytic activity">
    <reaction evidence="9">
        <text>ATP + H2O + cellular proteinSide 1 = ADP + phosphate + cellular proteinSide 2.</text>
        <dbReference type="EC" id="7.4.2.8"/>
    </reaction>
</comment>
<evidence type="ECO:0000256" key="4">
    <source>
        <dbReference type="ARBA" id="ARBA00022741"/>
    </source>
</evidence>
<dbReference type="CDD" id="cd18117">
    <property type="entry name" value="ATP-synt_flagellum-secretory_path_III_N"/>
    <property type="match status" value="1"/>
</dbReference>
<dbReference type="InterPro" id="IPR040627">
    <property type="entry name" value="T3SS_ATPase_C"/>
</dbReference>
<protein>
    <submittedName>
        <fullName evidence="11">FliI/YscN family ATPase</fullName>
    </submittedName>
</protein>
<dbReference type="InterPro" id="IPR003593">
    <property type="entry name" value="AAA+_ATPase"/>
</dbReference>
<keyword evidence="4" id="KW-0547">Nucleotide-binding</keyword>
<evidence type="ECO:0000256" key="3">
    <source>
        <dbReference type="ARBA" id="ARBA00022490"/>
    </source>
</evidence>
<evidence type="ECO:0000313" key="12">
    <source>
        <dbReference type="Proteomes" id="UP000264141"/>
    </source>
</evidence>
<evidence type="ECO:0000256" key="2">
    <source>
        <dbReference type="ARBA" id="ARBA00022448"/>
    </source>
</evidence>
<dbReference type="SUPFAM" id="SSF52540">
    <property type="entry name" value="P-loop containing nucleoside triphosphate hydrolases"/>
    <property type="match status" value="1"/>
</dbReference>
<dbReference type="InterPro" id="IPR027417">
    <property type="entry name" value="P-loop_NTPase"/>
</dbReference>
<dbReference type="GO" id="GO:0046933">
    <property type="term" value="F:proton-transporting ATP synthase activity, rotational mechanism"/>
    <property type="evidence" value="ECO:0007669"/>
    <property type="project" value="TreeGrafter"/>
</dbReference>
<dbReference type="InterPro" id="IPR020003">
    <property type="entry name" value="ATPase_a/bsu_AS"/>
</dbReference>
<dbReference type="InterPro" id="IPR000194">
    <property type="entry name" value="ATPase_F1/V1/A1_a/bsu_nucl-bd"/>
</dbReference>
<evidence type="ECO:0000256" key="9">
    <source>
        <dbReference type="ARBA" id="ARBA00034006"/>
    </source>
</evidence>
<dbReference type="Proteomes" id="UP000264141">
    <property type="component" value="Unassembled WGS sequence"/>
</dbReference>
<dbReference type="CDD" id="cd01136">
    <property type="entry name" value="ATPase_flagellum-secretory_path_III"/>
    <property type="match status" value="1"/>
</dbReference>
<dbReference type="GO" id="GO:0005524">
    <property type="term" value="F:ATP binding"/>
    <property type="evidence" value="ECO:0007669"/>
    <property type="project" value="UniProtKB-KW"/>
</dbReference>
<dbReference type="PANTHER" id="PTHR15184">
    <property type="entry name" value="ATP SYNTHASE"/>
    <property type="match status" value="1"/>
</dbReference>
<dbReference type="Pfam" id="PF02874">
    <property type="entry name" value="ATP-synt_ab_N"/>
    <property type="match status" value="1"/>
</dbReference>
<dbReference type="PANTHER" id="PTHR15184:SF9">
    <property type="entry name" value="SPI-1 TYPE 3 SECRETION SYSTEM ATPASE"/>
    <property type="match status" value="1"/>
</dbReference>
<dbReference type="Pfam" id="PF00006">
    <property type="entry name" value="ATP-synt_ab"/>
    <property type="match status" value="1"/>
</dbReference>
<keyword evidence="3" id="KW-0963">Cytoplasm</keyword>
<dbReference type="EMBL" id="DPBP01000036">
    <property type="protein sequence ID" value="HCE17999.1"/>
    <property type="molecule type" value="Genomic_DNA"/>
</dbReference>
<organism evidence="11 12">
    <name type="scientific">Anaerolinea thermolimosa</name>
    <dbReference type="NCBI Taxonomy" id="229919"/>
    <lineage>
        <taxon>Bacteria</taxon>
        <taxon>Bacillati</taxon>
        <taxon>Chloroflexota</taxon>
        <taxon>Anaerolineae</taxon>
        <taxon>Anaerolineales</taxon>
        <taxon>Anaerolineaceae</taxon>
        <taxon>Anaerolinea</taxon>
    </lineage>
</organism>
<dbReference type="Pfam" id="PF18269">
    <property type="entry name" value="T3SS_ATPase_C"/>
    <property type="match status" value="1"/>
</dbReference>
<feature type="domain" description="AAA+ ATPase" evidence="10">
    <location>
        <begin position="160"/>
        <end position="341"/>
    </location>
</feature>
<evidence type="ECO:0000256" key="8">
    <source>
        <dbReference type="ARBA" id="ARBA00023065"/>
    </source>
</evidence>
<name>A0A3D1JHE4_9CHLR</name>
<evidence type="ECO:0000256" key="5">
    <source>
        <dbReference type="ARBA" id="ARBA00022840"/>
    </source>
</evidence>
<accession>A0A3D1JHE4</accession>
<dbReference type="Gene3D" id="3.40.50.12240">
    <property type="match status" value="1"/>
</dbReference>
<keyword evidence="8" id="KW-0406">Ion transport</keyword>
<evidence type="ECO:0000256" key="7">
    <source>
        <dbReference type="ARBA" id="ARBA00022967"/>
    </source>
</evidence>
<dbReference type="InterPro" id="IPR004100">
    <property type="entry name" value="ATPase_F1/V1/A1_a/bsu_N"/>
</dbReference>
<evidence type="ECO:0000313" key="11">
    <source>
        <dbReference type="EMBL" id="HCE17999.1"/>
    </source>
</evidence>
<dbReference type="GO" id="GO:0008564">
    <property type="term" value="F:protein-exporting ATPase activity"/>
    <property type="evidence" value="ECO:0007669"/>
    <property type="project" value="UniProtKB-EC"/>
</dbReference>
<dbReference type="PROSITE" id="PS00152">
    <property type="entry name" value="ATPASE_ALPHA_BETA"/>
    <property type="match status" value="1"/>
</dbReference>
<dbReference type="RefSeq" id="WP_062194897.1">
    <property type="nucleotide sequence ID" value="NZ_DF967965.1"/>
</dbReference>
<evidence type="ECO:0000256" key="1">
    <source>
        <dbReference type="ARBA" id="ARBA00004496"/>
    </source>
</evidence>
<keyword evidence="6" id="KW-0653">Protein transport</keyword>
<dbReference type="InterPro" id="IPR050053">
    <property type="entry name" value="ATPase_alpha/beta_chains"/>
</dbReference>
<keyword evidence="5" id="KW-0067">ATP-binding</keyword>
<dbReference type="GO" id="GO:0016887">
    <property type="term" value="F:ATP hydrolysis activity"/>
    <property type="evidence" value="ECO:0007669"/>
    <property type="project" value="InterPro"/>
</dbReference>
<proteinExistence type="predicted"/>
<dbReference type="NCBIfam" id="TIGR01026">
    <property type="entry name" value="fliI_yscN"/>
    <property type="match status" value="1"/>
</dbReference>
<evidence type="ECO:0000256" key="6">
    <source>
        <dbReference type="ARBA" id="ARBA00022927"/>
    </source>
</evidence>
<dbReference type="InterPro" id="IPR005714">
    <property type="entry name" value="ATPase_T3SS_FliI/YscN"/>
</dbReference>
<dbReference type="OrthoDB" id="9802718at2"/>
<evidence type="ECO:0000259" key="10">
    <source>
        <dbReference type="SMART" id="SM00382"/>
    </source>
</evidence>
<dbReference type="GO" id="GO:0030254">
    <property type="term" value="P:protein secretion by the type III secretion system"/>
    <property type="evidence" value="ECO:0007669"/>
    <property type="project" value="InterPro"/>
</dbReference>
<keyword evidence="2" id="KW-0813">Transport</keyword>
<comment type="caution">
    <text evidence="11">The sequence shown here is derived from an EMBL/GenBank/DDBJ whole genome shotgun (WGS) entry which is preliminary data.</text>
</comment>
<gene>
    <name evidence="11" type="ORF">DEQ80_09085</name>
</gene>
<comment type="subcellular location">
    <subcellularLocation>
        <location evidence="1">Cytoplasm</location>
    </subcellularLocation>
</comment>
<keyword evidence="7" id="KW-1278">Translocase</keyword>
<dbReference type="FunFam" id="3.40.50.12240:FF:000002">
    <property type="entry name" value="Flagellum-specific ATP synthase FliI"/>
    <property type="match status" value="1"/>
</dbReference>
<dbReference type="GO" id="GO:0030257">
    <property type="term" value="C:type III protein secretion system complex"/>
    <property type="evidence" value="ECO:0007669"/>
    <property type="project" value="InterPro"/>
</dbReference>